<reference evidence="1 2" key="1">
    <citation type="submission" date="2016-11" db="EMBL/GenBank/DDBJ databases">
        <authorList>
            <consortium name="Pathogen Informatics"/>
        </authorList>
    </citation>
    <scope>NUCLEOTIDE SEQUENCE [LARGE SCALE GENOMIC DNA]</scope>
    <source>
        <strain evidence="1 2">911</strain>
    </source>
</reference>
<accession>A0A1T8VY53</accession>
<protein>
    <submittedName>
        <fullName evidence="1">Uncharacterized protein</fullName>
    </submittedName>
</protein>
<evidence type="ECO:0000313" key="2">
    <source>
        <dbReference type="Proteomes" id="UP000190074"/>
    </source>
</evidence>
<evidence type="ECO:0000313" key="1">
    <source>
        <dbReference type="EMBL" id="SKN09936.1"/>
    </source>
</evidence>
<gene>
    <name evidence="1" type="ORF">SAMEA2259716_05872</name>
</gene>
<sequence>MLRQATKMLEPWAHLYGDSLFDVQFTPHSKKDPATGTVSTAVKWDVQEVPRPPAPSAGPDDIWIYDSTAISQRLGHVLHDMGVSNIIFAAEQYGIVHSGSGFKPEQVLYWCPLGPSDDYALIYSAHHNQPRWRAVQLA</sequence>
<dbReference type="Proteomes" id="UP000190074">
    <property type="component" value="Unassembled WGS sequence"/>
</dbReference>
<name>A0A1T8VY53_9MYCO</name>
<dbReference type="AlphaFoldDB" id="A0A1T8VY53"/>
<proteinExistence type="predicted"/>
<dbReference type="EMBL" id="FVGW01000050">
    <property type="protein sequence ID" value="SKN09936.1"/>
    <property type="molecule type" value="Genomic_DNA"/>
</dbReference>
<organism evidence="1 2">
    <name type="scientific">Mycobacteroides abscessus subsp. massiliense</name>
    <dbReference type="NCBI Taxonomy" id="1962118"/>
    <lineage>
        <taxon>Bacteria</taxon>
        <taxon>Bacillati</taxon>
        <taxon>Actinomycetota</taxon>
        <taxon>Actinomycetes</taxon>
        <taxon>Mycobacteriales</taxon>
        <taxon>Mycobacteriaceae</taxon>
        <taxon>Mycobacteroides</taxon>
        <taxon>Mycobacteroides abscessus</taxon>
    </lineage>
</organism>